<dbReference type="InterPro" id="IPR007637">
    <property type="entry name" value="Restrct_endonuc_II_DpnII-like"/>
</dbReference>
<keyword evidence="1" id="KW-0378">Hydrolase</keyword>
<keyword evidence="1" id="KW-0540">Nuclease</keyword>
<proteinExistence type="inferred from homology"/>
<evidence type="ECO:0000259" key="2">
    <source>
        <dbReference type="Pfam" id="PF04556"/>
    </source>
</evidence>
<organism evidence="3 4">
    <name type="scientific">Fundicoccus culcitae</name>
    <dbReference type="NCBI Taxonomy" id="2969821"/>
    <lineage>
        <taxon>Bacteria</taxon>
        <taxon>Bacillati</taxon>
        <taxon>Bacillota</taxon>
        <taxon>Bacilli</taxon>
        <taxon>Lactobacillales</taxon>
        <taxon>Aerococcaceae</taxon>
        <taxon>Fundicoccus</taxon>
    </lineage>
</organism>
<dbReference type="InterPro" id="IPR021191">
    <property type="entry name" value="Restrct_endonuc_II_DpnII"/>
</dbReference>
<evidence type="ECO:0000256" key="1">
    <source>
        <dbReference type="PIRNR" id="PIRNR016080"/>
    </source>
</evidence>
<keyword evidence="4" id="KW-1185">Reference proteome</keyword>
<dbReference type="Pfam" id="PF04556">
    <property type="entry name" value="DpnII"/>
    <property type="match status" value="1"/>
</dbReference>
<evidence type="ECO:0000313" key="3">
    <source>
        <dbReference type="EMBL" id="UUX33549.1"/>
    </source>
</evidence>
<dbReference type="GO" id="GO:0004519">
    <property type="term" value="F:endonuclease activity"/>
    <property type="evidence" value="ECO:0007669"/>
    <property type="project" value="UniProtKB-KW"/>
</dbReference>
<comment type="function">
    <text evidence="1">A P subtype restriction enzyme that recognizes the double-stranded unmethylated sequence 5'-GATC-3'.</text>
</comment>
<dbReference type="RefSeq" id="WP_313793051.1">
    <property type="nucleotide sequence ID" value="NZ_CP102453.1"/>
</dbReference>
<evidence type="ECO:0000313" key="4">
    <source>
        <dbReference type="Proteomes" id="UP001315967"/>
    </source>
</evidence>
<sequence length="302" mass="34822">MLFNEYQSLDTLKKFDYFMSTLSKTNRTPEYYVNWEKVTRTMASQELSLNTLNYLVGKPNIKEEATALFESQPQLLKAIPLLIASRENNLDVLQIDDNNDIEIINLNFSTIDTNRLDEYTQFIEDTGLFSFLQNDLRKNLVDYVYGVEVGLDSNARKNRSGTMMEKIVDNYVTKTGKSLGFDAMTQATPSIIKSKWNIDIPVDKSNRRFDNAIYNNRTHICYLIETNYYGGGGSKLKAVAGEFSDLNSFLKQSNENIKFVWVTDGQGWHTARFPLYESFSKIDYIFNIEMLSNDFLDDLLKS</sequence>
<feature type="domain" description="Restriction endonuclease type II DpnII-like" evidence="2">
    <location>
        <begin position="14"/>
        <end position="297"/>
    </location>
</feature>
<keyword evidence="1" id="KW-0680">Restriction system</keyword>
<keyword evidence="1 3" id="KW-0255">Endonuclease</keyword>
<reference evidence="3 4" key="1">
    <citation type="submission" date="2022-08" db="EMBL/GenBank/DDBJ databases">
        <title>Aerococcaceae sp. nov isolated from spoiled eye mask.</title>
        <authorList>
            <person name="Zhou G."/>
            <person name="Xie X.-B."/>
            <person name="Shi Q.-S."/>
            <person name="Wang Y.-S."/>
            <person name="Wen X."/>
            <person name="Peng H."/>
            <person name="Yang X.-J."/>
            <person name="Tao H.-B."/>
            <person name="Huang X.-M."/>
        </authorList>
    </citation>
    <scope>NUCLEOTIDE SEQUENCE [LARGE SCALE GENOMIC DNA]</scope>
    <source>
        <strain evidence="4">DM20194951</strain>
    </source>
</reference>
<dbReference type="EC" id="3.1.21.4" evidence="1"/>
<protein>
    <recommendedName>
        <fullName evidence="1">Type-2 restriction enzyme</fullName>
        <ecNumber evidence="1">3.1.21.4</ecNumber>
    </recommendedName>
</protein>
<dbReference type="EMBL" id="CP102453">
    <property type="protein sequence ID" value="UUX33549.1"/>
    <property type="molecule type" value="Genomic_DNA"/>
</dbReference>
<comment type="similarity">
    <text evidence="1">Belongs to the DpnII type II restriction endonuclease family.</text>
</comment>
<gene>
    <name evidence="3" type="ORF">NRE15_11670</name>
</gene>
<accession>A0ABY5P475</accession>
<dbReference type="PIRSF" id="PIRSF016080">
    <property type="entry name" value="Restrict_endonuc_II_DpmII"/>
    <property type="match status" value="1"/>
</dbReference>
<comment type="catalytic activity">
    <reaction evidence="1">
        <text>Endonucleolytic cleavage of DNA to give specific double-stranded fragments with terminal 5'-phosphates.</text>
        <dbReference type="EC" id="3.1.21.4"/>
    </reaction>
</comment>
<dbReference type="Proteomes" id="UP001315967">
    <property type="component" value="Chromosome"/>
</dbReference>
<name>A0ABY5P475_9LACT</name>